<name>A0ABN8YSB0_RANTA</name>
<feature type="region of interest" description="Disordered" evidence="1">
    <location>
        <begin position="78"/>
        <end position="108"/>
    </location>
</feature>
<evidence type="ECO:0000256" key="1">
    <source>
        <dbReference type="SAM" id="MobiDB-lite"/>
    </source>
</evidence>
<dbReference type="EMBL" id="OX459959">
    <property type="protein sequence ID" value="CAI9164470.1"/>
    <property type="molecule type" value="Genomic_DNA"/>
</dbReference>
<accession>A0ABN8YSB0</accession>
<evidence type="ECO:0000313" key="3">
    <source>
        <dbReference type="Proteomes" id="UP001176941"/>
    </source>
</evidence>
<feature type="compositionally biased region" description="Basic and acidic residues" evidence="1">
    <location>
        <begin position="78"/>
        <end position="87"/>
    </location>
</feature>
<protein>
    <submittedName>
        <fullName evidence="2">Uncharacterized protein</fullName>
    </submittedName>
</protein>
<keyword evidence="3" id="KW-1185">Reference proteome</keyword>
<gene>
    <name evidence="2" type="ORF">MRATA1EN1_LOCUS13432</name>
</gene>
<dbReference type="Proteomes" id="UP001176941">
    <property type="component" value="Chromosome 23"/>
</dbReference>
<feature type="region of interest" description="Disordered" evidence="1">
    <location>
        <begin position="1"/>
        <end position="44"/>
    </location>
</feature>
<reference evidence="2" key="1">
    <citation type="submission" date="2023-04" db="EMBL/GenBank/DDBJ databases">
        <authorList>
            <consortium name="ELIXIR-Norway"/>
        </authorList>
    </citation>
    <scope>NUCLEOTIDE SEQUENCE [LARGE SCALE GENOMIC DNA]</scope>
</reference>
<proteinExistence type="predicted"/>
<evidence type="ECO:0000313" key="2">
    <source>
        <dbReference type="EMBL" id="CAI9164470.1"/>
    </source>
</evidence>
<sequence>MCCACASGPSSRLHRRACGPQAETRPVNQGAWGQAHGASDLEPDWETVGAGDITLGDYVWGAVAIPLSWGADSRVVENEEHRGRDHSSAGLGAEAVRRQNPAGVTMPS</sequence>
<organism evidence="2 3">
    <name type="scientific">Rangifer tarandus platyrhynchus</name>
    <name type="common">Svalbard reindeer</name>
    <dbReference type="NCBI Taxonomy" id="3082113"/>
    <lineage>
        <taxon>Eukaryota</taxon>
        <taxon>Metazoa</taxon>
        <taxon>Chordata</taxon>
        <taxon>Craniata</taxon>
        <taxon>Vertebrata</taxon>
        <taxon>Euteleostomi</taxon>
        <taxon>Mammalia</taxon>
        <taxon>Eutheria</taxon>
        <taxon>Laurasiatheria</taxon>
        <taxon>Artiodactyla</taxon>
        <taxon>Ruminantia</taxon>
        <taxon>Pecora</taxon>
        <taxon>Cervidae</taxon>
        <taxon>Odocoileinae</taxon>
        <taxon>Rangifer</taxon>
    </lineage>
</organism>